<dbReference type="EMBL" id="VYKJ01000017">
    <property type="protein sequence ID" value="KAA8995754.1"/>
    <property type="molecule type" value="Genomic_DNA"/>
</dbReference>
<dbReference type="Gene3D" id="2.40.50.100">
    <property type="match status" value="1"/>
</dbReference>
<sequence>MNIRQIKKLIHFLGQSTISELDVSDGICSIRMRQSAPCADVIFAGVSAPLLPAASVAAEADVTQVTSPSVGMFYRQSDEASSPYVEIGRRVKKGDMLGVIKMMRVSSPVLSATDGIIASILVENGQPVEYEQPLFTIG</sequence>
<dbReference type="PANTHER" id="PTHR45266:SF3">
    <property type="entry name" value="OXALOACETATE DECARBOXYLASE ALPHA CHAIN"/>
    <property type="match status" value="1"/>
</dbReference>
<dbReference type="InterPro" id="IPR000089">
    <property type="entry name" value="Biotin_lipoyl"/>
</dbReference>
<dbReference type="InterPro" id="IPR011053">
    <property type="entry name" value="Single_hybrid_motif"/>
</dbReference>
<keyword evidence="4" id="KW-1185">Reference proteome</keyword>
<reference evidence="3 4" key="1">
    <citation type="submission" date="2019-09" db="EMBL/GenBank/DDBJ databases">
        <authorList>
            <person name="Li Y."/>
        </authorList>
    </citation>
    <scope>NUCLEOTIDE SEQUENCE [LARGE SCALE GENOMIC DNA]</scope>
    <source>
        <strain evidence="3 4">L3-3HA</strain>
    </source>
</reference>
<dbReference type="EC" id="6.4.1.2" evidence="3"/>
<keyword evidence="1" id="KW-0092">Biotin</keyword>
<comment type="caution">
    <text evidence="3">The sequence shown here is derived from an EMBL/GenBank/DDBJ whole genome shotgun (WGS) entry which is preliminary data.</text>
</comment>
<dbReference type="InterPro" id="IPR050709">
    <property type="entry name" value="Biotin_Carboxyl_Carrier/Decarb"/>
</dbReference>
<accession>A0A5J5FS76</accession>
<dbReference type="SUPFAM" id="SSF51230">
    <property type="entry name" value="Single hybrid motif"/>
    <property type="match status" value="1"/>
</dbReference>
<name>A0A5J5FS76_9GAMM</name>
<gene>
    <name evidence="3" type="ORF">FJU30_23690</name>
</gene>
<dbReference type="AlphaFoldDB" id="A0A5J5FS76"/>
<dbReference type="PANTHER" id="PTHR45266">
    <property type="entry name" value="OXALOACETATE DECARBOXYLASE ALPHA CHAIN"/>
    <property type="match status" value="1"/>
</dbReference>
<feature type="domain" description="Lipoyl-binding" evidence="2">
    <location>
        <begin position="62"/>
        <end position="138"/>
    </location>
</feature>
<organism evidence="3 4">
    <name type="scientific">Affinibrenneria salicis</name>
    <dbReference type="NCBI Taxonomy" id="2590031"/>
    <lineage>
        <taxon>Bacteria</taxon>
        <taxon>Pseudomonadati</taxon>
        <taxon>Pseudomonadota</taxon>
        <taxon>Gammaproteobacteria</taxon>
        <taxon>Enterobacterales</taxon>
        <taxon>Pectobacteriaceae</taxon>
        <taxon>Affinibrenneria</taxon>
    </lineage>
</organism>
<dbReference type="CDD" id="cd06850">
    <property type="entry name" value="biotinyl_domain"/>
    <property type="match status" value="1"/>
</dbReference>
<dbReference type="Pfam" id="PF00364">
    <property type="entry name" value="Biotin_lipoyl"/>
    <property type="match status" value="1"/>
</dbReference>
<dbReference type="PROSITE" id="PS50968">
    <property type="entry name" value="BIOTINYL_LIPOYL"/>
    <property type="match status" value="1"/>
</dbReference>
<dbReference type="OrthoDB" id="9811735at2"/>
<evidence type="ECO:0000313" key="3">
    <source>
        <dbReference type="EMBL" id="KAA8995754.1"/>
    </source>
</evidence>
<dbReference type="Proteomes" id="UP000335415">
    <property type="component" value="Unassembled WGS sequence"/>
</dbReference>
<proteinExistence type="predicted"/>
<evidence type="ECO:0000256" key="1">
    <source>
        <dbReference type="ARBA" id="ARBA00023267"/>
    </source>
</evidence>
<keyword evidence="3" id="KW-0436">Ligase</keyword>
<dbReference type="GO" id="GO:0003989">
    <property type="term" value="F:acetyl-CoA carboxylase activity"/>
    <property type="evidence" value="ECO:0007669"/>
    <property type="project" value="UniProtKB-EC"/>
</dbReference>
<evidence type="ECO:0000259" key="2">
    <source>
        <dbReference type="PROSITE" id="PS50968"/>
    </source>
</evidence>
<protein>
    <submittedName>
        <fullName evidence="3">Acetyl-CoA carboxylase biotin carboxyl carrier protein</fullName>
        <ecNumber evidence="3">6.4.1.2</ecNumber>
    </submittedName>
</protein>
<evidence type="ECO:0000313" key="4">
    <source>
        <dbReference type="Proteomes" id="UP000335415"/>
    </source>
</evidence>